<proteinExistence type="predicted"/>
<dbReference type="AlphaFoldDB" id="A0A0F9N6U2"/>
<name>A0A0F9N6U2_9ZZZZ</name>
<organism evidence="1">
    <name type="scientific">marine sediment metagenome</name>
    <dbReference type="NCBI Taxonomy" id="412755"/>
    <lineage>
        <taxon>unclassified sequences</taxon>
        <taxon>metagenomes</taxon>
        <taxon>ecological metagenomes</taxon>
    </lineage>
</organism>
<sequence>MAQEDYPYCIFCDYKVTNLVLQDDAVVYLCAHCGESATVKDNG</sequence>
<dbReference type="SUPFAM" id="SSF75689">
    <property type="entry name" value="Zinc-binding domain of translation initiation factor 2 beta"/>
    <property type="match status" value="1"/>
</dbReference>
<dbReference type="EMBL" id="LAZR01003727">
    <property type="protein sequence ID" value="KKN15290.1"/>
    <property type="molecule type" value="Genomic_DNA"/>
</dbReference>
<accession>A0A0F9N6U2</accession>
<evidence type="ECO:0000313" key="1">
    <source>
        <dbReference type="EMBL" id="KKN15290.1"/>
    </source>
</evidence>
<reference evidence="1" key="1">
    <citation type="journal article" date="2015" name="Nature">
        <title>Complex archaea that bridge the gap between prokaryotes and eukaryotes.</title>
        <authorList>
            <person name="Spang A."/>
            <person name="Saw J.H."/>
            <person name="Jorgensen S.L."/>
            <person name="Zaremba-Niedzwiedzka K."/>
            <person name="Martijn J."/>
            <person name="Lind A.E."/>
            <person name="van Eijk R."/>
            <person name="Schleper C."/>
            <person name="Guy L."/>
            <person name="Ettema T.J."/>
        </authorList>
    </citation>
    <scope>NUCLEOTIDE SEQUENCE</scope>
</reference>
<dbReference type="GO" id="GO:0003743">
    <property type="term" value="F:translation initiation factor activity"/>
    <property type="evidence" value="ECO:0007669"/>
    <property type="project" value="InterPro"/>
</dbReference>
<protein>
    <submittedName>
        <fullName evidence="1">Uncharacterized protein</fullName>
    </submittedName>
</protein>
<dbReference type="InterPro" id="IPR016190">
    <property type="entry name" value="Transl_init_fac_IF2/IF5_Zn-bd"/>
</dbReference>
<comment type="caution">
    <text evidence="1">The sequence shown here is derived from an EMBL/GenBank/DDBJ whole genome shotgun (WGS) entry which is preliminary data.</text>
</comment>
<gene>
    <name evidence="1" type="ORF">LCGC14_0987490</name>
</gene>